<feature type="compositionally biased region" description="Low complexity" evidence="1">
    <location>
        <begin position="140"/>
        <end position="164"/>
    </location>
</feature>
<reference evidence="3" key="2">
    <citation type="submission" date="2023-06" db="EMBL/GenBank/DDBJ databases">
        <authorList>
            <consortium name="Lawrence Berkeley National Laboratory"/>
            <person name="Haridas S."/>
            <person name="Hensen N."/>
            <person name="Bonometti L."/>
            <person name="Westerberg I."/>
            <person name="Brannstrom I.O."/>
            <person name="Guillou S."/>
            <person name="Cros-Aarteil S."/>
            <person name="Calhoun S."/>
            <person name="Kuo A."/>
            <person name="Mondo S."/>
            <person name="Pangilinan J."/>
            <person name="Riley R."/>
            <person name="Labutti K."/>
            <person name="Andreopoulos B."/>
            <person name="Lipzen A."/>
            <person name="Chen C."/>
            <person name="Yanf M."/>
            <person name="Daum C."/>
            <person name="Ng V."/>
            <person name="Clum A."/>
            <person name="Steindorff A."/>
            <person name="Ohm R."/>
            <person name="Martin F."/>
            <person name="Silar P."/>
            <person name="Natvig D."/>
            <person name="Lalanne C."/>
            <person name="Gautier V."/>
            <person name="Ament-Velasquez S.L."/>
            <person name="Kruys A."/>
            <person name="Hutchinson M.I."/>
            <person name="Powell A.J."/>
            <person name="Barry K."/>
            <person name="Miller A.N."/>
            <person name="Grigoriev I.V."/>
            <person name="Debuchy R."/>
            <person name="Gladieux P."/>
            <person name="Thoren M.H."/>
            <person name="Johannesson H."/>
        </authorList>
    </citation>
    <scope>NUCLEOTIDE SEQUENCE</scope>
    <source>
        <strain evidence="3">CBS 955.72</strain>
    </source>
</reference>
<gene>
    <name evidence="3" type="ORF">B0T25DRAFT_542207</name>
</gene>
<organism evidence="3 4">
    <name type="scientific">Lasiosphaeria hispida</name>
    <dbReference type="NCBI Taxonomy" id="260671"/>
    <lineage>
        <taxon>Eukaryota</taxon>
        <taxon>Fungi</taxon>
        <taxon>Dikarya</taxon>
        <taxon>Ascomycota</taxon>
        <taxon>Pezizomycotina</taxon>
        <taxon>Sordariomycetes</taxon>
        <taxon>Sordariomycetidae</taxon>
        <taxon>Sordariales</taxon>
        <taxon>Lasiosphaeriaceae</taxon>
        <taxon>Lasiosphaeria</taxon>
    </lineage>
</organism>
<protein>
    <recommendedName>
        <fullName evidence="5">Infection structure specific protein</fullName>
    </recommendedName>
</protein>
<dbReference type="EMBL" id="JAUIQD010000004">
    <property type="protein sequence ID" value="KAK3352539.1"/>
    <property type="molecule type" value="Genomic_DNA"/>
</dbReference>
<evidence type="ECO:0000256" key="2">
    <source>
        <dbReference type="SAM" id="SignalP"/>
    </source>
</evidence>
<reference evidence="3" key="1">
    <citation type="journal article" date="2023" name="Mol. Phylogenet. Evol.">
        <title>Genome-scale phylogeny and comparative genomics of the fungal order Sordariales.</title>
        <authorList>
            <person name="Hensen N."/>
            <person name="Bonometti L."/>
            <person name="Westerberg I."/>
            <person name="Brannstrom I.O."/>
            <person name="Guillou S."/>
            <person name="Cros-Aarteil S."/>
            <person name="Calhoun S."/>
            <person name="Haridas S."/>
            <person name="Kuo A."/>
            <person name="Mondo S."/>
            <person name="Pangilinan J."/>
            <person name="Riley R."/>
            <person name="LaButti K."/>
            <person name="Andreopoulos B."/>
            <person name="Lipzen A."/>
            <person name="Chen C."/>
            <person name="Yan M."/>
            <person name="Daum C."/>
            <person name="Ng V."/>
            <person name="Clum A."/>
            <person name="Steindorff A."/>
            <person name="Ohm R.A."/>
            <person name="Martin F."/>
            <person name="Silar P."/>
            <person name="Natvig D.O."/>
            <person name="Lalanne C."/>
            <person name="Gautier V."/>
            <person name="Ament-Velasquez S.L."/>
            <person name="Kruys A."/>
            <person name="Hutchinson M.I."/>
            <person name="Powell A.J."/>
            <person name="Barry K."/>
            <person name="Miller A.N."/>
            <person name="Grigoriev I.V."/>
            <person name="Debuchy R."/>
            <person name="Gladieux P."/>
            <person name="Hiltunen Thoren M."/>
            <person name="Johannesson H."/>
        </authorList>
    </citation>
    <scope>NUCLEOTIDE SEQUENCE</scope>
    <source>
        <strain evidence="3">CBS 955.72</strain>
    </source>
</reference>
<evidence type="ECO:0000313" key="4">
    <source>
        <dbReference type="Proteomes" id="UP001275084"/>
    </source>
</evidence>
<evidence type="ECO:0000256" key="1">
    <source>
        <dbReference type="SAM" id="MobiDB-lite"/>
    </source>
</evidence>
<feature type="chain" id="PRO_5042559207" description="Infection structure specific protein" evidence="2">
    <location>
        <begin position="18"/>
        <end position="210"/>
    </location>
</feature>
<sequence>MLSKALLTTALAATALAATPAFPGHLADRAALQARQTDAGGATACLGALLSVYSTIPTPPPSLIDFGESASLVNPCSFTVPASLSSDFEKYESEMSSWASVNGPQISSALGECPEYSSLIDQVPEVCTTRDADDDTSVNEGATSTSGESSSETPTGGAAGTGLTTTARTTTATGGVAGASLTQTGAGPRETGFVGAVVAAAGFLGVVAAL</sequence>
<keyword evidence="2" id="KW-0732">Signal</keyword>
<feature type="signal peptide" evidence="2">
    <location>
        <begin position="1"/>
        <end position="17"/>
    </location>
</feature>
<name>A0AAJ0MDW8_9PEZI</name>
<dbReference type="Proteomes" id="UP001275084">
    <property type="component" value="Unassembled WGS sequence"/>
</dbReference>
<evidence type="ECO:0008006" key="5">
    <source>
        <dbReference type="Google" id="ProtNLM"/>
    </source>
</evidence>
<evidence type="ECO:0000313" key="3">
    <source>
        <dbReference type="EMBL" id="KAK3352539.1"/>
    </source>
</evidence>
<feature type="region of interest" description="Disordered" evidence="1">
    <location>
        <begin position="129"/>
        <end position="164"/>
    </location>
</feature>
<comment type="caution">
    <text evidence="3">The sequence shown here is derived from an EMBL/GenBank/DDBJ whole genome shotgun (WGS) entry which is preliminary data.</text>
</comment>
<accession>A0AAJ0MDW8</accession>
<proteinExistence type="predicted"/>
<dbReference type="AlphaFoldDB" id="A0AAJ0MDW8"/>
<keyword evidence="4" id="KW-1185">Reference proteome</keyword>